<reference evidence="2" key="1">
    <citation type="submission" date="2021-01" db="EMBL/GenBank/DDBJ databases">
        <authorList>
            <person name="Kaushik A."/>
        </authorList>
    </citation>
    <scope>NUCLEOTIDE SEQUENCE</scope>
    <source>
        <strain evidence="2">AG2-2IIIB</strain>
    </source>
</reference>
<dbReference type="AlphaFoldDB" id="A0A8H3H7Y3"/>
<proteinExistence type="predicted"/>
<gene>
    <name evidence="2" type="ORF">RDB_LOCUS127831</name>
</gene>
<feature type="region of interest" description="Disordered" evidence="1">
    <location>
        <begin position="1"/>
        <end position="47"/>
    </location>
</feature>
<evidence type="ECO:0000313" key="3">
    <source>
        <dbReference type="Proteomes" id="UP000663843"/>
    </source>
</evidence>
<feature type="compositionally biased region" description="Basic and acidic residues" evidence="1">
    <location>
        <begin position="1"/>
        <end position="21"/>
    </location>
</feature>
<evidence type="ECO:0000256" key="1">
    <source>
        <dbReference type="SAM" id="MobiDB-lite"/>
    </source>
</evidence>
<protein>
    <submittedName>
        <fullName evidence="2">Uncharacterized protein</fullName>
    </submittedName>
</protein>
<accession>A0A8H3H7Y3</accession>
<sequence>MVINERVRLATSRGDNDRDLSMEDSNGSLTSSGLPSGHHKPVHVSQASSIVASKPSILPFPPLHQLFATFSRIPLLSSSPTTAFLSSPQYENYILVHLNRMMSHTYFKPIQNQKSQLFTVVASRLRSSWITR</sequence>
<organism evidence="2 3">
    <name type="scientific">Rhizoctonia solani</name>
    <dbReference type="NCBI Taxonomy" id="456999"/>
    <lineage>
        <taxon>Eukaryota</taxon>
        <taxon>Fungi</taxon>
        <taxon>Dikarya</taxon>
        <taxon>Basidiomycota</taxon>
        <taxon>Agaricomycotina</taxon>
        <taxon>Agaricomycetes</taxon>
        <taxon>Cantharellales</taxon>
        <taxon>Ceratobasidiaceae</taxon>
        <taxon>Rhizoctonia</taxon>
    </lineage>
</organism>
<comment type="caution">
    <text evidence="2">The sequence shown here is derived from an EMBL/GenBank/DDBJ whole genome shotgun (WGS) entry which is preliminary data.</text>
</comment>
<evidence type="ECO:0000313" key="2">
    <source>
        <dbReference type="EMBL" id="CAE6489540.1"/>
    </source>
</evidence>
<dbReference type="EMBL" id="CAJMWT010004393">
    <property type="protein sequence ID" value="CAE6489540.1"/>
    <property type="molecule type" value="Genomic_DNA"/>
</dbReference>
<feature type="compositionally biased region" description="Polar residues" evidence="1">
    <location>
        <begin position="23"/>
        <end position="34"/>
    </location>
</feature>
<dbReference type="Proteomes" id="UP000663843">
    <property type="component" value="Unassembled WGS sequence"/>
</dbReference>
<name>A0A8H3H7Y3_9AGAM</name>